<dbReference type="RefSeq" id="WP_124682590.1">
    <property type="nucleotide sequence ID" value="NZ_CP033969.1"/>
</dbReference>
<dbReference type="KEGG" id="cpau:EHF44_04215"/>
<protein>
    <submittedName>
        <fullName evidence="1">Uncharacterized protein</fullName>
    </submittedName>
</protein>
<organism evidence="1 2">
    <name type="scientific">Cupriavidus pauculus</name>
    <dbReference type="NCBI Taxonomy" id="82633"/>
    <lineage>
        <taxon>Bacteria</taxon>
        <taxon>Pseudomonadati</taxon>
        <taxon>Pseudomonadota</taxon>
        <taxon>Betaproteobacteria</taxon>
        <taxon>Burkholderiales</taxon>
        <taxon>Burkholderiaceae</taxon>
        <taxon>Cupriavidus</taxon>
    </lineage>
</organism>
<gene>
    <name evidence="1" type="ORF">EHF44_04215</name>
</gene>
<dbReference type="AlphaFoldDB" id="A0A3G8GZH3"/>
<dbReference type="EMBL" id="CP033969">
    <property type="protein sequence ID" value="AZG12702.1"/>
    <property type="molecule type" value="Genomic_DNA"/>
</dbReference>
<accession>A0A3G8GZH3</accession>
<name>A0A3G8GZH3_9BURK</name>
<sequence>MATENNYLNHTQKRDRAEAMAACADKACRDKVRAEYAAEWEKNKREVTDCSTQSECLTLARDLRLEQQAQGERMAELQEKGPGNWSDAEKAEYADLRFGDASLNQLRTVAIANANKLAGDQPMDRKRSPGWWRMWGLGRQRGSGLVGRPINIPRTPVGLTI</sequence>
<evidence type="ECO:0000313" key="2">
    <source>
        <dbReference type="Proteomes" id="UP000270411"/>
    </source>
</evidence>
<proteinExistence type="predicted"/>
<reference evidence="2" key="1">
    <citation type="submission" date="2018-11" db="EMBL/GenBank/DDBJ databases">
        <title>FDA dAtabase for Regulatory Grade micrObial Sequences (FDA-ARGOS): Supporting development and validation of Infectious Disease Dx tests.</title>
        <authorList>
            <person name="Goldberg B."/>
            <person name="Campos J."/>
            <person name="Tallon L."/>
            <person name="Sadzewicz L."/>
            <person name="Zhao X."/>
            <person name="Vavikolanu K."/>
            <person name="Mehta A."/>
            <person name="Aluvathingal J."/>
            <person name="Nadendla S."/>
            <person name="Geyer C."/>
            <person name="Nandy P."/>
            <person name="Yan Y."/>
            <person name="Sichtig H."/>
        </authorList>
    </citation>
    <scope>NUCLEOTIDE SEQUENCE [LARGE SCALE GENOMIC DNA]</scope>
    <source>
        <strain evidence="2">FDAARGOS_614</strain>
    </source>
</reference>
<dbReference type="Proteomes" id="UP000270411">
    <property type="component" value="Chromosome 1"/>
</dbReference>
<evidence type="ECO:0000313" key="1">
    <source>
        <dbReference type="EMBL" id="AZG12702.1"/>
    </source>
</evidence>